<evidence type="ECO:0000256" key="1">
    <source>
        <dbReference type="SAM" id="MobiDB-lite"/>
    </source>
</evidence>
<dbReference type="EnsemblMetazoa" id="GPPI001465-RA">
    <property type="protein sequence ID" value="GPPI001465-PA"/>
    <property type="gene ID" value="GPPI001465"/>
</dbReference>
<dbReference type="VEuPathDB" id="VectorBase:GPPI001465"/>
<protein>
    <submittedName>
        <fullName evidence="2">Uncharacterized protein</fullName>
    </submittedName>
</protein>
<accession>A0A1B0AM20</accession>
<feature type="compositionally biased region" description="Low complexity" evidence="1">
    <location>
        <begin position="81"/>
        <end position="95"/>
    </location>
</feature>
<reference evidence="2" key="2">
    <citation type="submission" date="2020-05" db="UniProtKB">
        <authorList>
            <consortium name="EnsemblMetazoa"/>
        </authorList>
    </citation>
    <scope>IDENTIFICATION</scope>
    <source>
        <strain evidence="2">IAEA</strain>
    </source>
</reference>
<proteinExistence type="predicted"/>
<dbReference type="EMBL" id="JXJN01000311">
    <property type="status" value="NOT_ANNOTATED_CDS"/>
    <property type="molecule type" value="Genomic_DNA"/>
</dbReference>
<keyword evidence="3" id="KW-1185">Reference proteome</keyword>
<evidence type="ECO:0000313" key="3">
    <source>
        <dbReference type="Proteomes" id="UP000092460"/>
    </source>
</evidence>
<sequence>MPLLYLVRRSHGMAVLRGECMLETVANHKHSLLICSSMIAKAVEETNKRQHLTTLQLLEHQHVLSAGKINIYQYRHNHPTSSSSSLRSSSLLLSSSHRHHPHQY</sequence>
<organism evidence="2 3">
    <name type="scientific">Glossina palpalis gambiensis</name>
    <dbReference type="NCBI Taxonomy" id="67801"/>
    <lineage>
        <taxon>Eukaryota</taxon>
        <taxon>Metazoa</taxon>
        <taxon>Ecdysozoa</taxon>
        <taxon>Arthropoda</taxon>
        <taxon>Hexapoda</taxon>
        <taxon>Insecta</taxon>
        <taxon>Pterygota</taxon>
        <taxon>Neoptera</taxon>
        <taxon>Endopterygota</taxon>
        <taxon>Diptera</taxon>
        <taxon>Brachycera</taxon>
        <taxon>Muscomorpha</taxon>
        <taxon>Hippoboscoidea</taxon>
        <taxon>Glossinidae</taxon>
        <taxon>Glossina</taxon>
    </lineage>
</organism>
<name>A0A1B0AM20_9MUSC</name>
<dbReference type="AlphaFoldDB" id="A0A1B0AM20"/>
<feature type="region of interest" description="Disordered" evidence="1">
    <location>
        <begin position="78"/>
        <end position="104"/>
    </location>
</feature>
<dbReference type="Proteomes" id="UP000092460">
    <property type="component" value="Unassembled WGS sequence"/>
</dbReference>
<reference evidence="3" key="1">
    <citation type="submission" date="2015-01" db="EMBL/GenBank/DDBJ databases">
        <authorList>
            <person name="Aksoy S."/>
            <person name="Warren W."/>
            <person name="Wilson R.K."/>
        </authorList>
    </citation>
    <scope>NUCLEOTIDE SEQUENCE [LARGE SCALE GENOMIC DNA]</scope>
    <source>
        <strain evidence="3">IAEA</strain>
    </source>
</reference>
<evidence type="ECO:0000313" key="2">
    <source>
        <dbReference type="EnsemblMetazoa" id="GPPI001465-PA"/>
    </source>
</evidence>